<name>A0A8R2R4H9_BOMMO</name>
<reference evidence="2" key="1">
    <citation type="journal article" date="2008" name="Insect Biochem. Mol. Biol.">
        <title>The genome of a lepidopteran model insect, the silkworm Bombyx mori.</title>
        <authorList>
            <consortium name="International Silkworm Genome Consortium"/>
        </authorList>
    </citation>
    <scope>NUCLEOTIDE SEQUENCE [LARGE SCALE GENOMIC DNA]</scope>
    <source>
        <strain evidence="2">p50T</strain>
    </source>
</reference>
<evidence type="ECO:0000313" key="2">
    <source>
        <dbReference type="Proteomes" id="UP000005204"/>
    </source>
</evidence>
<dbReference type="AlphaFoldDB" id="A0A8R2R4H9"/>
<organism evidence="1 2">
    <name type="scientific">Bombyx mori</name>
    <name type="common">Silk moth</name>
    <dbReference type="NCBI Taxonomy" id="7091"/>
    <lineage>
        <taxon>Eukaryota</taxon>
        <taxon>Metazoa</taxon>
        <taxon>Ecdysozoa</taxon>
        <taxon>Arthropoda</taxon>
        <taxon>Hexapoda</taxon>
        <taxon>Insecta</taxon>
        <taxon>Pterygota</taxon>
        <taxon>Neoptera</taxon>
        <taxon>Endopterygota</taxon>
        <taxon>Lepidoptera</taxon>
        <taxon>Glossata</taxon>
        <taxon>Ditrysia</taxon>
        <taxon>Bombycoidea</taxon>
        <taxon>Bombycidae</taxon>
        <taxon>Bombycinae</taxon>
        <taxon>Bombyx</taxon>
    </lineage>
</organism>
<dbReference type="InterPro" id="IPR016181">
    <property type="entry name" value="Acyl_CoA_acyltransferase"/>
</dbReference>
<keyword evidence="2" id="KW-1185">Reference proteome</keyword>
<sequence length="233" mass="26244">MKFERVFPEEYPNVYSKWKDGNVEWVIQDLPPEDDEEAIKILVDHLCADETLCKTSDLLNDPESVRGMSEFWRIFLGKRMSLGCYASTNGNKKLVALNCCFVSCKGEDIDCEIVGKAWKNVYDVLDYAVSKFDVFEYLGTDKVLEGMGLVVSRNYRGAKLGSKIVAAREPLCYTQGIKATATVFTGIASQKCAESCGFVTTFEFPLSEVAETGLNYSKDDTRLIKLMVKKYDF</sequence>
<dbReference type="SUPFAM" id="SSF55729">
    <property type="entry name" value="Acyl-CoA N-acyltransferases (Nat)"/>
    <property type="match status" value="1"/>
</dbReference>
<dbReference type="GeneID" id="101746277"/>
<accession>A0A8R2R4H9</accession>
<evidence type="ECO:0008006" key="3">
    <source>
        <dbReference type="Google" id="ProtNLM"/>
    </source>
</evidence>
<protein>
    <recommendedName>
        <fullName evidence="3">N-acetyltransferase domain-containing protein</fullName>
    </recommendedName>
</protein>
<dbReference type="EnsemblMetazoa" id="XM_038015974.1">
    <property type="protein sequence ID" value="XP_037871902.1"/>
    <property type="gene ID" value="LOC101746277"/>
</dbReference>
<dbReference type="KEGG" id="bmor:101746277"/>
<dbReference type="Gene3D" id="3.40.630.30">
    <property type="match status" value="1"/>
</dbReference>
<dbReference type="RefSeq" id="XP_037871902.1">
    <property type="nucleotide sequence ID" value="XM_038015974.2"/>
</dbReference>
<dbReference type="Proteomes" id="UP000005204">
    <property type="component" value="Unassembled WGS sequence"/>
</dbReference>
<evidence type="ECO:0000313" key="1">
    <source>
        <dbReference type="EnsemblMetazoa" id="XP_037871902.1"/>
    </source>
</evidence>
<reference evidence="1" key="2">
    <citation type="submission" date="2022-06" db="UniProtKB">
        <authorList>
            <consortium name="EnsemblMetazoa"/>
        </authorList>
    </citation>
    <scope>IDENTIFICATION</scope>
    <source>
        <strain evidence="1">p50T (Dazao)</strain>
    </source>
</reference>
<proteinExistence type="predicted"/>